<keyword evidence="1" id="KW-0732">Signal</keyword>
<organism evidence="4 5">
    <name type="scientific">Bordetella ansorpii</name>
    <dbReference type="NCBI Taxonomy" id="288768"/>
    <lineage>
        <taxon>Bacteria</taxon>
        <taxon>Pseudomonadati</taxon>
        <taxon>Pseudomonadota</taxon>
        <taxon>Betaproteobacteria</taxon>
        <taxon>Burkholderiales</taxon>
        <taxon>Alcaligenaceae</taxon>
        <taxon>Bordetella</taxon>
    </lineage>
</organism>
<dbReference type="InterPro" id="IPR005184">
    <property type="entry name" value="DUF306_Meta_HslJ"/>
</dbReference>
<evidence type="ECO:0000256" key="1">
    <source>
        <dbReference type="SAM" id="SignalP"/>
    </source>
</evidence>
<dbReference type="Proteomes" id="UP000077037">
    <property type="component" value="Unassembled WGS sequence"/>
</dbReference>
<evidence type="ECO:0000313" key="4">
    <source>
        <dbReference type="EMBL" id="SAI26247.1"/>
    </source>
</evidence>
<dbReference type="OrthoDB" id="423130at2"/>
<accession>A0A157NY51</accession>
<evidence type="ECO:0000313" key="5">
    <source>
        <dbReference type="Proteomes" id="UP000077037"/>
    </source>
</evidence>
<gene>
    <name evidence="4" type="ORF">SAMEA1982600_02068</name>
</gene>
<dbReference type="Pfam" id="PF14302">
    <property type="entry name" value="DUF4377"/>
    <property type="match status" value="1"/>
</dbReference>
<feature type="domain" description="DUF306" evidence="2">
    <location>
        <begin position="41"/>
        <end position="160"/>
    </location>
</feature>
<sequence length="261" mass="28335">MRPTPIRLLPLVLPLALAACASPPQAGRAGTYAPGSQSDVLVQTTWELARWTRPGAPLRPVPHAGSSQQPITISFTREQGQPRLSGFSGCNTYAGQYVMANGLLVVPHAPVSTRMACADAERARLEQDYLAALTRITSSRLDSDVQPKRLTLVLDTGEVLDFGRRTDPVTGTQAGPSKLVYVAPQRVPCTSGVMKTTCYQVRDTPSQPWQLWHGEILGFDFQPGVQYRLRVVEVRDPNPAADAAGLRWVLDAVVEQRVLGG</sequence>
<evidence type="ECO:0000259" key="2">
    <source>
        <dbReference type="Pfam" id="PF03724"/>
    </source>
</evidence>
<name>A0A157NY51_9BORD</name>
<dbReference type="Pfam" id="PF03724">
    <property type="entry name" value="META"/>
    <property type="match status" value="1"/>
</dbReference>
<keyword evidence="4" id="KW-0449">Lipoprotein</keyword>
<dbReference type="InterPro" id="IPR025485">
    <property type="entry name" value="DUF4377"/>
</dbReference>
<feature type="chain" id="PRO_5007614673" evidence="1">
    <location>
        <begin position="27"/>
        <end position="261"/>
    </location>
</feature>
<feature type="signal peptide" evidence="1">
    <location>
        <begin position="1"/>
        <end position="26"/>
    </location>
</feature>
<dbReference type="Gene3D" id="2.40.128.270">
    <property type="match status" value="1"/>
</dbReference>
<dbReference type="EMBL" id="FKBS01000014">
    <property type="protein sequence ID" value="SAI26247.1"/>
    <property type="molecule type" value="Genomic_DNA"/>
</dbReference>
<dbReference type="RefSeq" id="WP_066411231.1">
    <property type="nucleotide sequence ID" value="NZ_FKBS01000014.1"/>
</dbReference>
<protein>
    <submittedName>
        <fullName evidence="4">Lipoprotein</fullName>
    </submittedName>
</protein>
<reference evidence="4 5" key="1">
    <citation type="submission" date="2016-03" db="EMBL/GenBank/DDBJ databases">
        <authorList>
            <consortium name="Pathogen Informatics"/>
        </authorList>
    </citation>
    <scope>NUCLEOTIDE SEQUENCE [LARGE SCALE GENOMIC DNA]</scope>
    <source>
        <strain evidence="4 5">NCTC13364</strain>
    </source>
</reference>
<proteinExistence type="predicted"/>
<dbReference type="InterPro" id="IPR053147">
    <property type="entry name" value="Hsp_HslJ-like"/>
</dbReference>
<dbReference type="PANTHER" id="PTHR35535:SF2">
    <property type="entry name" value="DUF306 DOMAIN-CONTAINING PROTEIN"/>
    <property type="match status" value="1"/>
</dbReference>
<dbReference type="AlphaFoldDB" id="A0A157NY51"/>
<evidence type="ECO:0000259" key="3">
    <source>
        <dbReference type="Pfam" id="PF14302"/>
    </source>
</evidence>
<dbReference type="InterPro" id="IPR038670">
    <property type="entry name" value="HslJ-like_sf"/>
</dbReference>
<dbReference type="PANTHER" id="PTHR35535">
    <property type="entry name" value="HEAT SHOCK PROTEIN HSLJ"/>
    <property type="match status" value="1"/>
</dbReference>
<dbReference type="PROSITE" id="PS51257">
    <property type="entry name" value="PROKAR_LIPOPROTEIN"/>
    <property type="match status" value="1"/>
</dbReference>
<feature type="domain" description="DUF4377" evidence="3">
    <location>
        <begin position="181"/>
        <end position="256"/>
    </location>
</feature>